<protein>
    <submittedName>
        <fullName evidence="1">NYN domain-containing protein</fullName>
    </submittedName>
</protein>
<keyword evidence="2" id="KW-1185">Reference proteome</keyword>
<dbReference type="EMBL" id="SRYB01000033">
    <property type="protein sequence ID" value="TGY76950.1"/>
    <property type="molecule type" value="Genomic_DNA"/>
</dbReference>
<evidence type="ECO:0000313" key="2">
    <source>
        <dbReference type="Proteomes" id="UP000306319"/>
    </source>
</evidence>
<reference evidence="1" key="1">
    <citation type="submission" date="2019-04" db="EMBL/GenBank/DDBJ databases">
        <title>Microbes associate with the intestines of laboratory mice.</title>
        <authorList>
            <person name="Navarre W."/>
            <person name="Wong E."/>
            <person name="Huang K."/>
            <person name="Tropini C."/>
            <person name="Ng K."/>
            <person name="Yu B."/>
        </authorList>
    </citation>
    <scope>NUCLEOTIDE SEQUENCE</scope>
    <source>
        <strain evidence="1">NM04_E33</strain>
    </source>
</reference>
<organism evidence="1 2">
    <name type="scientific">Lepagella muris</name>
    <dbReference type="NCBI Taxonomy" id="3032870"/>
    <lineage>
        <taxon>Bacteria</taxon>
        <taxon>Pseudomonadati</taxon>
        <taxon>Bacteroidota</taxon>
        <taxon>Bacteroidia</taxon>
        <taxon>Bacteroidales</taxon>
        <taxon>Muribaculaceae</taxon>
        <taxon>Lepagella</taxon>
    </lineage>
</organism>
<gene>
    <name evidence="1" type="ORF">E5331_16720</name>
</gene>
<sequence length="216" mass="25076">MLGYLSIGVFIDGGYYAKINRALKAEESSIIRVRSLFDFICTRLAYEEGVDPANCQITEAHYFRGRFRVKEAYDKHLLYNERKFEDTLIENDVIFHYKHLREMEKDGVVQVVEKGIDVWFALEAYELATFRKFDYVVLITGDADHEMLVRKLKALKIKTVLLTWNLAHVEATSPLLREEAGHHWELSQIVNDNAALKKSLLYKLRDSALNPLGDEF</sequence>
<comment type="caution">
    <text evidence="1">The sequence shown here is derived from an EMBL/GenBank/DDBJ whole genome shotgun (WGS) entry which is preliminary data.</text>
</comment>
<proteinExistence type="predicted"/>
<name>A0AC61RDH8_9BACT</name>
<dbReference type="Proteomes" id="UP000306319">
    <property type="component" value="Unassembled WGS sequence"/>
</dbReference>
<evidence type="ECO:0000313" key="1">
    <source>
        <dbReference type="EMBL" id="TGY76950.1"/>
    </source>
</evidence>
<accession>A0AC61RDH8</accession>